<dbReference type="InterPro" id="IPR014716">
    <property type="entry name" value="Fibrinogen_a/b/g_C_1"/>
</dbReference>
<evidence type="ECO:0000313" key="5">
    <source>
        <dbReference type="Proteomes" id="UP001497623"/>
    </source>
</evidence>
<evidence type="ECO:0000313" key="4">
    <source>
        <dbReference type="EMBL" id="CAL4064711.1"/>
    </source>
</evidence>
<dbReference type="PROSITE" id="PS51406">
    <property type="entry name" value="FIBRINOGEN_C_2"/>
    <property type="match status" value="1"/>
</dbReference>
<sequence length="292" mass="33410">AVCDPTCVNGDCTAPNTCSCDDGWSGDTCNEAVCDRTCIYGDCTAPHTCTCDEGWSGDTCNEDPIVSWRNCDEVQEYMVLRTESPPSGIRQIFPYEDNTNKGVSVFCNLKTYGGGWTEIQHRNYHYSGLSDFNKLWQEYKDGFGDVKKDHWLGLDTIYALSNQGPTELYILLEDFTGEKRWAHYDHFVVHNESTQYTLEVSGYTGDAGDSFSYHSGEKFSTIDVDNDQSEDNCAYKFSGAWWHNNCHESNLNGRYLHSNHRSYADGIEWKTWHGYYYSLKKTTMMIRPRRVV</sequence>
<dbReference type="Proteomes" id="UP001497623">
    <property type="component" value="Unassembled WGS sequence"/>
</dbReference>
<dbReference type="Gene3D" id="2.10.25.10">
    <property type="entry name" value="Laminin"/>
    <property type="match status" value="2"/>
</dbReference>
<feature type="domain" description="Fibrinogen C-terminal" evidence="3">
    <location>
        <begin position="62"/>
        <end position="290"/>
    </location>
</feature>
<dbReference type="InterPro" id="IPR050373">
    <property type="entry name" value="Fibrinogen_C-term_domain"/>
</dbReference>
<evidence type="ECO:0000259" key="3">
    <source>
        <dbReference type="PROSITE" id="PS51406"/>
    </source>
</evidence>
<dbReference type="PROSITE" id="PS01186">
    <property type="entry name" value="EGF_2"/>
    <property type="match status" value="1"/>
</dbReference>
<dbReference type="SUPFAM" id="SSF56496">
    <property type="entry name" value="Fibrinogen C-terminal domain-like"/>
    <property type="match status" value="1"/>
</dbReference>
<dbReference type="GO" id="GO:0005615">
    <property type="term" value="C:extracellular space"/>
    <property type="evidence" value="ECO:0007669"/>
    <property type="project" value="TreeGrafter"/>
</dbReference>
<dbReference type="FunFam" id="3.90.215.10:FF:000001">
    <property type="entry name" value="Tenascin isoform 1"/>
    <property type="match status" value="1"/>
</dbReference>
<keyword evidence="5" id="KW-1185">Reference proteome</keyword>
<dbReference type="InterPro" id="IPR002181">
    <property type="entry name" value="Fibrinogen_a/b/g_C_dom"/>
</dbReference>
<feature type="non-terminal residue" evidence="4">
    <location>
        <position position="1"/>
    </location>
</feature>
<dbReference type="Pfam" id="PF21700">
    <property type="entry name" value="EGF_DL_JAG"/>
    <property type="match status" value="1"/>
</dbReference>
<dbReference type="InterPro" id="IPR000742">
    <property type="entry name" value="EGF"/>
</dbReference>
<proteinExistence type="predicted"/>
<dbReference type="SMART" id="SM00181">
    <property type="entry name" value="EGF"/>
    <property type="match status" value="2"/>
</dbReference>
<dbReference type="GO" id="GO:0030246">
    <property type="term" value="F:carbohydrate binding"/>
    <property type="evidence" value="ECO:0007669"/>
    <property type="project" value="UniProtKB-ARBA"/>
</dbReference>
<dbReference type="Gene3D" id="3.90.215.10">
    <property type="entry name" value="Gamma Fibrinogen, chain A, domain 1"/>
    <property type="match status" value="1"/>
</dbReference>
<organism evidence="4 5">
    <name type="scientific">Meganyctiphanes norvegica</name>
    <name type="common">Northern krill</name>
    <name type="synonym">Thysanopoda norvegica</name>
    <dbReference type="NCBI Taxonomy" id="48144"/>
    <lineage>
        <taxon>Eukaryota</taxon>
        <taxon>Metazoa</taxon>
        <taxon>Ecdysozoa</taxon>
        <taxon>Arthropoda</taxon>
        <taxon>Crustacea</taxon>
        <taxon>Multicrustacea</taxon>
        <taxon>Malacostraca</taxon>
        <taxon>Eumalacostraca</taxon>
        <taxon>Eucarida</taxon>
        <taxon>Euphausiacea</taxon>
        <taxon>Euphausiidae</taxon>
        <taxon>Meganyctiphanes</taxon>
    </lineage>
</organism>
<dbReference type="CDD" id="cd00087">
    <property type="entry name" value="FReD"/>
    <property type="match status" value="1"/>
</dbReference>
<dbReference type="AlphaFoldDB" id="A0AAV2PTR6"/>
<protein>
    <recommendedName>
        <fullName evidence="3">Fibrinogen C-terminal domain-containing protein</fullName>
    </recommendedName>
</protein>
<dbReference type="SMART" id="SM00186">
    <property type="entry name" value="FBG"/>
    <property type="match status" value="1"/>
</dbReference>
<accession>A0AAV2PTR6</accession>
<dbReference type="PANTHER" id="PTHR19143">
    <property type="entry name" value="FIBRINOGEN/TENASCIN/ANGIOPOEITIN"/>
    <property type="match status" value="1"/>
</dbReference>
<dbReference type="EMBL" id="CAXKWB010001528">
    <property type="protein sequence ID" value="CAL4064711.1"/>
    <property type="molecule type" value="Genomic_DNA"/>
</dbReference>
<comment type="caution">
    <text evidence="4">The sequence shown here is derived from an EMBL/GenBank/DDBJ whole genome shotgun (WGS) entry which is preliminary data.</text>
</comment>
<gene>
    <name evidence="4" type="ORF">MNOR_LOCUS4207</name>
</gene>
<name>A0AAV2PTR6_MEGNR</name>
<evidence type="ECO:0000256" key="2">
    <source>
        <dbReference type="ARBA" id="ARBA00053344"/>
    </source>
</evidence>
<comment type="function">
    <text evidence="2">Lectin involved in innate immunity. Agglutinates all types of human erythrocytes, Gram-positive and Gram-negative bacteria. Has a stronger agglutinating activity towards Gram-negative bacteria than towards Gram-positive bacteria. Specifically recognizes acetyl group-containing substances on agglutinated cells. The hemagglutinating activity was inhibited by EDTA, acetyl group-containing mono- and disaccharides, N-acetyl derivatives of amino acids, other acetyl group-containing substances, propionamide and benzamide. Enhances the antimicrobial activity of big defensin against Gram-positive bacteria but not against Gram-negative bacteria.</text>
</comment>
<dbReference type="PROSITE" id="PS00022">
    <property type="entry name" value="EGF_1"/>
    <property type="match status" value="1"/>
</dbReference>
<dbReference type="InterPro" id="IPR036056">
    <property type="entry name" value="Fibrinogen-like_C"/>
</dbReference>
<keyword evidence="1" id="KW-1015">Disulfide bond</keyword>
<reference evidence="4 5" key="1">
    <citation type="submission" date="2024-05" db="EMBL/GenBank/DDBJ databases">
        <authorList>
            <person name="Wallberg A."/>
        </authorList>
    </citation>
    <scope>NUCLEOTIDE SEQUENCE [LARGE SCALE GENOMIC DNA]</scope>
</reference>
<evidence type="ECO:0000256" key="1">
    <source>
        <dbReference type="ARBA" id="ARBA00023157"/>
    </source>
</evidence>
<dbReference type="Pfam" id="PF00147">
    <property type="entry name" value="Fibrinogen_C"/>
    <property type="match status" value="1"/>
</dbReference>